<keyword evidence="3" id="KW-1185">Reference proteome</keyword>
<dbReference type="EMBL" id="AUZM01000045">
    <property type="protein sequence ID" value="ERT05936.1"/>
    <property type="molecule type" value="Genomic_DNA"/>
</dbReference>
<comment type="caution">
    <text evidence="2">The sequence shown here is derived from an EMBL/GenBank/DDBJ whole genome shotgun (WGS) entry which is preliminary data.</text>
</comment>
<keyword evidence="1" id="KW-0812">Transmembrane</keyword>
<evidence type="ECO:0000256" key="1">
    <source>
        <dbReference type="SAM" id="Phobius"/>
    </source>
</evidence>
<evidence type="ECO:0000313" key="3">
    <source>
        <dbReference type="Proteomes" id="UP000017127"/>
    </source>
</evidence>
<feature type="transmembrane region" description="Helical" evidence="1">
    <location>
        <begin position="53"/>
        <end position="74"/>
    </location>
</feature>
<sequence length="79" mass="9017">MTQSDRCFPLFNIDEVSAVTRPPYSQKQVYSYIFAIITTITLLVWILRGLEVLAFLPGVVIWILLMLSIAMGVLRQVSR</sequence>
<protein>
    <submittedName>
        <fullName evidence="2">Putative membrane protein</fullName>
    </submittedName>
</protein>
<keyword evidence="1" id="KW-1133">Transmembrane helix</keyword>
<name>U7QHP0_9CYAN</name>
<feature type="transmembrane region" description="Helical" evidence="1">
    <location>
        <begin position="29"/>
        <end position="47"/>
    </location>
</feature>
<reference evidence="2 3" key="1">
    <citation type="journal article" date="2013" name="Front. Microbiol.">
        <title>Comparative genomic analyses of the cyanobacterium, Lyngbya aestuarii BL J, a powerful hydrogen producer.</title>
        <authorList>
            <person name="Kothari A."/>
            <person name="Vaughn M."/>
            <person name="Garcia-Pichel F."/>
        </authorList>
    </citation>
    <scope>NUCLEOTIDE SEQUENCE [LARGE SCALE GENOMIC DNA]</scope>
    <source>
        <strain evidence="2 3">BL J</strain>
    </source>
</reference>
<accession>U7QHP0</accession>
<dbReference type="Proteomes" id="UP000017127">
    <property type="component" value="Unassembled WGS sequence"/>
</dbReference>
<organism evidence="2 3">
    <name type="scientific">Lyngbya aestuarii BL J</name>
    <dbReference type="NCBI Taxonomy" id="1348334"/>
    <lineage>
        <taxon>Bacteria</taxon>
        <taxon>Bacillati</taxon>
        <taxon>Cyanobacteriota</taxon>
        <taxon>Cyanophyceae</taxon>
        <taxon>Oscillatoriophycideae</taxon>
        <taxon>Oscillatoriales</taxon>
        <taxon>Microcoleaceae</taxon>
        <taxon>Lyngbya</taxon>
    </lineage>
</organism>
<proteinExistence type="predicted"/>
<gene>
    <name evidence="2" type="ORF">M595_4068</name>
</gene>
<dbReference type="AlphaFoldDB" id="U7QHP0"/>
<keyword evidence="1" id="KW-0472">Membrane</keyword>
<evidence type="ECO:0000313" key="2">
    <source>
        <dbReference type="EMBL" id="ERT05936.1"/>
    </source>
</evidence>